<dbReference type="InterPro" id="IPR056511">
    <property type="entry name" value="IDM1_C"/>
</dbReference>
<reference evidence="2 3" key="1">
    <citation type="journal article" date="2023" name="Hortic Res">
        <title>Pangenome of water caltrop reveals structural variations and asymmetric subgenome divergence after allopolyploidization.</title>
        <authorList>
            <person name="Zhang X."/>
            <person name="Chen Y."/>
            <person name="Wang L."/>
            <person name="Yuan Y."/>
            <person name="Fang M."/>
            <person name="Shi L."/>
            <person name="Lu R."/>
            <person name="Comes H.P."/>
            <person name="Ma Y."/>
            <person name="Chen Y."/>
            <person name="Huang G."/>
            <person name="Zhou Y."/>
            <person name="Zheng Z."/>
            <person name="Qiu Y."/>
        </authorList>
    </citation>
    <scope>NUCLEOTIDE SEQUENCE [LARGE SCALE GENOMIC DNA]</scope>
    <source>
        <strain evidence="2">F231</strain>
    </source>
</reference>
<dbReference type="AlphaFoldDB" id="A0AAN7LAF6"/>
<evidence type="ECO:0000313" key="2">
    <source>
        <dbReference type="EMBL" id="KAK4782381.1"/>
    </source>
</evidence>
<dbReference type="Pfam" id="PF23209">
    <property type="entry name" value="IDM1_C"/>
    <property type="match status" value="1"/>
</dbReference>
<dbReference type="PANTHER" id="PTHR46508:SF2">
    <property type="entry name" value="INCREASED DNA METHYLATION 1"/>
    <property type="match status" value="1"/>
</dbReference>
<gene>
    <name evidence="2" type="ORF">SAY86_016483</name>
</gene>
<organism evidence="2 3">
    <name type="scientific">Trapa natans</name>
    <name type="common">Water chestnut</name>
    <dbReference type="NCBI Taxonomy" id="22666"/>
    <lineage>
        <taxon>Eukaryota</taxon>
        <taxon>Viridiplantae</taxon>
        <taxon>Streptophyta</taxon>
        <taxon>Embryophyta</taxon>
        <taxon>Tracheophyta</taxon>
        <taxon>Spermatophyta</taxon>
        <taxon>Magnoliopsida</taxon>
        <taxon>eudicotyledons</taxon>
        <taxon>Gunneridae</taxon>
        <taxon>Pentapetalae</taxon>
        <taxon>rosids</taxon>
        <taxon>malvids</taxon>
        <taxon>Myrtales</taxon>
        <taxon>Lythraceae</taxon>
        <taxon>Trapa</taxon>
    </lineage>
</organism>
<keyword evidence="3" id="KW-1185">Reference proteome</keyword>
<feature type="domain" description="Increased DNA methylation 1 C-terminal" evidence="1">
    <location>
        <begin position="104"/>
        <end position="191"/>
    </location>
</feature>
<name>A0AAN7LAF6_TRANT</name>
<dbReference type="SUPFAM" id="SSF55729">
    <property type="entry name" value="Acyl-CoA N-acyltransferases (Nat)"/>
    <property type="match status" value="1"/>
</dbReference>
<protein>
    <recommendedName>
        <fullName evidence="1">Increased DNA methylation 1 C-terminal domain-containing protein</fullName>
    </recommendedName>
</protein>
<proteinExistence type="predicted"/>
<dbReference type="PANTHER" id="PTHR46508">
    <property type="entry name" value="PHD FINGER FAMILY PROTEIN"/>
    <property type="match status" value="1"/>
</dbReference>
<evidence type="ECO:0000259" key="1">
    <source>
        <dbReference type="Pfam" id="PF23209"/>
    </source>
</evidence>
<comment type="caution">
    <text evidence="2">The sequence shown here is derived from an EMBL/GenBank/DDBJ whole genome shotgun (WGS) entry which is preliminary data.</text>
</comment>
<evidence type="ECO:0000313" key="3">
    <source>
        <dbReference type="Proteomes" id="UP001346149"/>
    </source>
</evidence>
<sequence>MKEKWLDPVASDVWFCSRGCKEIHSGLHSRIGLINHIGDGYSWTLLRCIHDDQKVHSAQKFALKAECNTKLVVALSIMEECFASMVDPRTGIDMIPHILYNWGLYGETVAEMPLIATCSKYRCRGMCRRLMTALEELLISLRVEKLLIAAIPELVETWTKSFGFQVVEKDEKQSLNGINLTVFPGTILLKKTLFQGQKSNTQTGYEGQDRILPLGVESKSEIEQLTESYYAKEADPMMGVKLVEANSTEKALDHFAIEANFNSGN</sequence>
<dbReference type="InterPro" id="IPR016181">
    <property type="entry name" value="Acyl_CoA_acyltransferase"/>
</dbReference>
<accession>A0AAN7LAF6</accession>
<dbReference type="EMBL" id="JAXQNO010000016">
    <property type="protein sequence ID" value="KAK4782381.1"/>
    <property type="molecule type" value="Genomic_DNA"/>
</dbReference>
<dbReference type="Proteomes" id="UP001346149">
    <property type="component" value="Unassembled WGS sequence"/>
</dbReference>